<dbReference type="Proteomes" id="UP001430149">
    <property type="component" value="Unassembled WGS sequence"/>
</dbReference>
<dbReference type="EMBL" id="JADIKE010000017">
    <property type="protein sequence ID" value="MBM7123853.1"/>
    <property type="molecule type" value="Genomic_DNA"/>
</dbReference>
<feature type="signal peptide" evidence="5">
    <location>
        <begin position="1"/>
        <end position="18"/>
    </location>
</feature>
<evidence type="ECO:0000313" key="7">
    <source>
        <dbReference type="EMBL" id="MBM7123853.1"/>
    </source>
</evidence>
<evidence type="ECO:0000256" key="5">
    <source>
        <dbReference type="SAM" id="SignalP"/>
    </source>
</evidence>
<protein>
    <submittedName>
        <fullName evidence="7">MliC family protein</fullName>
    </submittedName>
</protein>
<evidence type="ECO:0000259" key="6">
    <source>
        <dbReference type="Pfam" id="PF09864"/>
    </source>
</evidence>
<evidence type="ECO:0000256" key="4">
    <source>
        <dbReference type="ARBA" id="ARBA00023288"/>
    </source>
</evidence>
<comment type="caution">
    <text evidence="7">The sequence shown here is derived from an EMBL/GenBank/DDBJ whole genome shotgun (WGS) entry which is preliminary data.</text>
</comment>
<keyword evidence="8" id="KW-1185">Reference proteome</keyword>
<keyword evidence="3" id="KW-0564">Palmitate</keyword>
<dbReference type="InterPro" id="IPR036328">
    <property type="entry name" value="MliC_sf"/>
</dbReference>
<feature type="domain" description="C-type lysozyme inhibitor" evidence="6">
    <location>
        <begin position="36"/>
        <end position="100"/>
    </location>
</feature>
<keyword evidence="2" id="KW-0472">Membrane</keyword>
<gene>
    <name evidence="7" type="ORF">ISP19_00555</name>
</gene>
<evidence type="ECO:0000256" key="2">
    <source>
        <dbReference type="ARBA" id="ARBA00023136"/>
    </source>
</evidence>
<organism evidence="7 8">
    <name type="scientific">Dyella flava</name>
    <dbReference type="NCBI Taxonomy" id="1920170"/>
    <lineage>
        <taxon>Bacteria</taxon>
        <taxon>Pseudomonadati</taxon>
        <taxon>Pseudomonadota</taxon>
        <taxon>Gammaproteobacteria</taxon>
        <taxon>Lysobacterales</taxon>
        <taxon>Rhodanobacteraceae</taxon>
        <taxon>Dyella</taxon>
    </lineage>
</organism>
<proteinExistence type="predicted"/>
<accession>A0ABS2JZE7</accession>
<sequence length="114" mass="12251">MKVLPFTGLLLFAGSAGATSMSVPLVQVKQTITADYHCPSGERFSVTYLNASNGQSFAVLQYQGKTMLLVNGMSADGVRYQADSITWWIKGRGGTLFDARIDPDKPVLDGCATK</sequence>
<evidence type="ECO:0000256" key="1">
    <source>
        <dbReference type="ARBA" id="ARBA00022729"/>
    </source>
</evidence>
<reference evidence="7" key="1">
    <citation type="submission" date="2020-10" db="EMBL/GenBank/DDBJ databases">
        <title>Phylogeny of dyella-like bacteria.</title>
        <authorList>
            <person name="Fu J."/>
        </authorList>
    </citation>
    <scope>NUCLEOTIDE SEQUENCE</scope>
    <source>
        <strain evidence="7">DHOC52</strain>
    </source>
</reference>
<dbReference type="Gene3D" id="2.40.128.200">
    <property type="match status" value="1"/>
</dbReference>
<evidence type="ECO:0000256" key="3">
    <source>
        <dbReference type="ARBA" id="ARBA00023139"/>
    </source>
</evidence>
<dbReference type="Pfam" id="PF09864">
    <property type="entry name" value="MliC"/>
    <property type="match status" value="1"/>
</dbReference>
<feature type="chain" id="PRO_5045952551" evidence="5">
    <location>
        <begin position="19"/>
        <end position="114"/>
    </location>
</feature>
<evidence type="ECO:0000313" key="8">
    <source>
        <dbReference type="Proteomes" id="UP001430149"/>
    </source>
</evidence>
<keyword evidence="1 5" id="KW-0732">Signal</keyword>
<dbReference type="InterPro" id="IPR018660">
    <property type="entry name" value="MliC"/>
</dbReference>
<dbReference type="SUPFAM" id="SSF141488">
    <property type="entry name" value="YdhA-like"/>
    <property type="match status" value="1"/>
</dbReference>
<dbReference type="RefSeq" id="WP_204678402.1">
    <property type="nucleotide sequence ID" value="NZ_BSNR01000026.1"/>
</dbReference>
<name>A0ABS2JZE7_9GAMM</name>
<keyword evidence="4" id="KW-0449">Lipoprotein</keyword>